<gene>
    <name evidence="3" type="ORF">ABU614_23100</name>
</gene>
<keyword evidence="1" id="KW-0067">ATP-binding</keyword>
<dbReference type="EMBL" id="CP159925">
    <property type="protein sequence ID" value="XCO75189.1"/>
    <property type="molecule type" value="Genomic_DNA"/>
</dbReference>
<dbReference type="GO" id="GO:0005524">
    <property type="term" value="F:ATP binding"/>
    <property type="evidence" value="ECO:0007669"/>
    <property type="project" value="UniProtKB-UniRule"/>
</dbReference>
<evidence type="ECO:0000256" key="1">
    <source>
        <dbReference type="PROSITE-ProRule" id="PRU00409"/>
    </source>
</evidence>
<name>A0AAU8MVC0_9GAMM</name>
<evidence type="ECO:0000259" key="2">
    <source>
        <dbReference type="PROSITE" id="PS50975"/>
    </source>
</evidence>
<evidence type="ECO:0000313" key="3">
    <source>
        <dbReference type="EMBL" id="XCO75189.1"/>
    </source>
</evidence>
<feature type="domain" description="ATP-grasp" evidence="2">
    <location>
        <begin position="118"/>
        <end position="301"/>
    </location>
</feature>
<accession>A0AAU8MVC0</accession>
<dbReference type="AlphaFoldDB" id="A0AAU8MVC0"/>
<dbReference type="GO" id="GO:0046872">
    <property type="term" value="F:metal ion binding"/>
    <property type="evidence" value="ECO:0007669"/>
    <property type="project" value="InterPro"/>
</dbReference>
<reference evidence="3" key="1">
    <citation type="submission" date="2024-06" db="EMBL/GenBank/DDBJ databases">
        <authorList>
            <person name="Li S."/>
        </authorList>
    </citation>
    <scope>NUCLEOTIDE SEQUENCE</scope>
    <source>
        <strain evidence="3">SR10</strain>
    </source>
</reference>
<organism evidence="3">
    <name type="scientific">Lysobacter firmicutimachus</name>
    <dbReference type="NCBI Taxonomy" id="1792846"/>
    <lineage>
        <taxon>Bacteria</taxon>
        <taxon>Pseudomonadati</taxon>
        <taxon>Pseudomonadota</taxon>
        <taxon>Gammaproteobacteria</taxon>
        <taxon>Lysobacterales</taxon>
        <taxon>Lysobacteraceae</taxon>
        <taxon>Lysobacter</taxon>
    </lineage>
</organism>
<dbReference type="SUPFAM" id="SSF56059">
    <property type="entry name" value="Glutathione synthetase ATP-binding domain-like"/>
    <property type="match status" value="1"/>
</dbReference>
<dbReference type="Gene3D" id="3.30.470.20">
    <property type="entry name" value="ATP-grasp fold, B domain"/>
    <property type="match status" value="1"/>
</dbReference>
<dbReference type="Gene3D" id="3.40.50.20">
    <property type="match status" value="1"/>
</dbReference>
<sequence length="385" mass="41534">MANVLILGPRAPAALELARSFAHAAWTVHVADSVSCRLGAWSSAVFRAHRLPSPRADAAGFVAALSRIAAAQRIDLIVPTCEEVFTVSRYRQALPRSVRVLADDFDTLRALHSKRRFLELARDCGARVPDSVAVASMQQARDWAGDAPLVLKPEYSRFGVHVRLYPQGLPTDAPPLGLGQTWVAQRFHAGTELCSYGIADRGRLLAHAVYRPAYRLARSSSFYFDPQPTAAIRAFVERFVAKLGFSGQISFDWIVGEDGVPTVLECNPRAVSGVHVFVPGAPLPAALMGADMACVDAGAGRARMIAPIMLGPGLAQALRDGRGAQWRRDWARAEDVLSVRGDPAPPLGALVDVAAYAGVALRRGCSLREAATRDIEWDGEDLPEL</sequence>
<dbReference type="PROSITE" id="PS50975">
    <property type="entry name" value="ATP_GRASP"/>
    <property type="match status" value="1"/>
</dbReference>
<dbReference type="RefSeq" id="WP_363798023.1">
    <property type="nucleotide sequence ID" value="NZ_CP159925.1"/>
</dbReference>
<proteinExistence type="predicted"/>
<protein>
    <submittedName>
        <fullName evidence="3">ATP-grasp domain-containing protein</fullName>
    </submittedName>
</protein>
<dbReference type="InterPro" id="IPR011761">
    <property type="entry name" value="ATP-grasp"/>
</dbReference>
<keyword evidence="1" id="KW-0547">Nucleotide-binding</keyword>